<name>D3UGZ1_HELM1</name>
<organism evidence="1 2">
    <name type="scientific">Helicobacter mustelae (strain ATCC 43772 / CCUG 25715 / CIP 103759 / LMG 18044 / NCTC 12198 / R85-136P)</name>
    <name type="common">Campylobacter mustelae</name>
    <dbReference type="NCBI Taxonomy" id="679897"/>
    <lineage>
        <taxon>Bacteria</taxon>
        <taxon>Pseudomonadati</taxon>
        <taxon>Campylobacterota</taxon>
        <taxon>Epsilonproteobacteria</taxon>
        <taxon>Campylobacterales</taxon>
        <taxon>Helicobacteraceae</taxon>
        <taxon>Helicobacter</taxon>
    </lineage>
</organism>
<accession>D3UGZ1</accession>
<keyword evidence="2" id="KW-1185">Reference proteome</keyword>
<dbReference type="EMBL" id="FN555004">
    <property type="protein sequence ID" value="CBG39763.1"/>
    <property type="molecule type" value="Genomic_DNA"/>
</dbReference>
<dbReference type="Pfam" id="PF08882">
    <property type="entry name" value="Acetone_carb_G"/>
    <property type="match status" value="1"/>
</dbReference>
<reference evidence="1 2" key="1">
    <citation type="journal article" date="2010" name="BMC Genomics">
        <title>Comparative genomics and proteomics of Helicobacter mustelae, an ulcerogenic and carcinogenic gastric pathogen.</title>
        <authorList>
            <person name="O'Toole P.W."/>
            <person name="Snelling W.J."/>
            <person name="Canchaya C."/>
            <person name="Forde B.M."/>
            <person name="Hardie K.R."/>
            <person name="Josenhans C."/>
            <person name="Graham R.L.J."/>
            <person name="McMullan G."/>
            <person name="Parkhill J."/>
            <person name="Belda E."/>
            <person name="Bentley S.D."/>
        </authorList>
    </citation>
    <scope>NUCLEOTIDE SEQUENCE [LARGE SCALE GENOMIC DNA]</scope>
    <source>
        <strain evidence="2">ATCC 43772 / LMG 18044 / NCTC 12198 / 12198</strain>
    </source>
</reference>
<dbReference type="HOGENOM" id="CLU_153790_0_0_7"/>
<proteinExistence type="predicted"/>
<dbReference type="AlphaFoldDB" id="D3UGZ1"/>
<evidence type="ECO:0000313" key="1">
    <source>
        <dbReference type="EMBL" id="CBG39763.1"/>
    </source>
</evidence>
<sequence>MCGHDFGDARDTYKKGTLIYDRNPEEIHQAIIDPKRYKYTFAPDPKFCRIYEYYCPTCGTQIETDYVPPHYPPIIDMLWDIDDLKRRWKEIGKNPEEVINYGPRENAVADLRAKFDKNKK</sequence>
<dbReference type="eggNOG" id="COG4647">
    <property type="taxonomic scope" value="Bacteria"/>
</dbReference>
<dbReference type="Proteomes" id="UP000001522">
    <property type="component" value="Chromosome"/>
</dbReference>
<dbReference type="InterPro" id="IPR016750">
    <property type="entry name" value="Aceto_COase_bsu/gsu"/>
</dbReference>
<dbReference type="KEGG" id="hms:HMU05020"/>
<evidence type="ECO:0000313" key="2">
    <source>
        <dbReference type="Proteomes" id="UP000001522"/>
    </source>
</evidence>
<protein>
    <submittedName>
        <fullName evidence="1">Putative Acetone carboxylase gamma subunit</fullName>
    </submittedName>
</protein>
<dbReference type="STRING" id="679897.HMU05020"/>
<gene>
    <name evidence="1" type="ordered locus">HMU05020</name>
</gene>